<gene>
    <name evidence="2" type="ORF">C884_01199</name>
</gene>
<sequence>MVLASRVLSLLSAALWVLSLTTPVLDSRDKDGISMVQTALGGTESGLKADWPLFAALGAAVILCALSAWIGRSRRWALAALLVAAVWGVVLWHMIDTAPFALWDGMDAQGRPTGGMVVAEPAAGAALWGAGIVALGLAGLLRLAVRRPQATRAD</sequence>
<feature type="transmembrane region" description="Helical" evidence="1">
    <location>
        <begin position="76"/>
        <end position="95"/>
    </location>
</feature>
<evidence type="ECO:0000313" key="2">
    <source>
        <dbReference type="EMBL" id="EME35799.1"/>
    </source>
</evidence>
<evidence type="ECO:0000256" key="1">
    <source>
        <dbReference type="SAM" id="Phobius"/>
    </source>
</evidence>
<dbReference type="AlphaFoldDB" id="M2YAY0"/>
<dbReference type="EMBL" id="ANHZ02000020">
    <property type="protein sequence ID" value="EME35799.1"/>
    <property type="molecule type" value="Genomic_DNA"/>
</dbReference>
<accession>M2YAY0</accession>
<evidence type="ECO:0000313" key="3">
    <source>
        <dbReference type="Proteomes" id="UP000009877"/>
    </source>
</evidence>
<evidence type="ECO:0008006" key="4">
    <source>
        <dbReference type="Google" id="ProtNLM"/>
    </source>
</evidence>
<dbReference type="RefSeq" id="WP_006215425.1">
    <property type="nucleotide sequence ID" value="NZ_ANHZ02000020.1"/>
</dbReference>
<feature type="transmembrane region" description="Helical" evidence="1">
    <location>
        <begin position="125"/>
        <end position="145"/>
    </location>
</feature>
<comment type="caution">
    <text evidence="2">The sequence shown here is derived from an EMBL/GenBank/DDBJ whole genome shotgun (WGS) entry which is preliminary data.</text>
</comment>
<protein>
    <recommendedName>
        <fullName evidence="4">Integral membrane protein</fullName>
    </recommendedName>
</protein>
<reference evidence="2 3" key="1">
    <citation type="journal article" date="2014" name="Genome Announc.">
        <title>Draft Genome Sequence of Kocuria palustris PEL.</title>
        <authorList>
            <person name="Sharma G."/>
            <person name="Khatri I."/>
            <person name="Subramanian S."/>
        </authorList>
    </citation>
    <scope>NUCLEOTIDE SEQUENCE [LARGE SCALE GENOMIC DNA]</scope>
    <source>
        <strain evidence="2 3">PEL</strain>
    </source>
</reference>
<name>M2YAY0_9MICC</name>
<keyword evidence="1" id="KW-0472">Membrane</keyword>
<keyword evidence="3" id="KW-1185">Reference proteome</keyword>
<proteinExistence type="predicted"/>
<keyword evidence="1" id="KW-0812">Transmembrane</keyword>
<keyword evidence="1" id="KW-1133">Transmembrane helix</keyword>
<feature type="transmembrane region" description="Helical" evidence="1">
    <location>
        <begin position="51"/>
        <end position="69"/>
    </location>
</feature>
<dbReference type="Proteomes" id="UP000009877">
    <property type="component" value="Unassembled WGS sequence"/>
</dbReference>
<dbReference type="STRING" id="71999.KPaMU14_03030"/>
<organism evidence="2 3">
    <name type="scientific">Kocuria palustris PEL</name>
    <dbReference type="NCBI Taxonomy" id="1236550"/>
    <lineage>
        <taxon>Bacteria</taxon>
        <taxon>Bacillati</taxon>
        <taxon>Actinomycetota</taxon>
        <taxon>Actinomycetes</taxon>
        <taxon>Micrococcales</taxon>
        <taxon>Micrococcaceae</taxon>
        <taxon>Kocuria</taxon>
    </lineage>
</organism>